<proteinExistence type="predicted"/>
<sequence length="257" mass="29708">MNEKKELLVIMPAHNEEKNIRKVLEQLEKQKVLQIADILVIDDASSDATGQAAKEHECALISNIFWMGYGSSLQLGYRYAVKEQYKYVIQMDADGQHDVCNVPLLYRKLRERDADGRTPDIVLGSRFMEGSSEFRVIPLKRFAYAWFRLIIRALTGRKIADPTTGLQGLSRKAFFYYSEEGHFDDRYPDANMVIQMLLLNFRVVQLPAVMHARTEGQSMHRGMKEAWYMCRMFFDIPAIVFRIKGLKADAEVSDRLQ</sequence>
<dbReference type="RefSeq" id="WP_125126104.1">
    <property type="nucleotide sequence ID" value="NZ_RHJS01000002.1"/>
</dbReference>
<dbReference type="AlphaFoldDB" id="A0A426DBT3"/>
<dbReference type="InterPro" id="IPR029044">
    <property type="entry name" value="Nucleotide-diphossugar_trans"/>
</dbReference>
<dbReference type="PANTHER" id="PTHR48090:SF7">
    <property type="entry name" value="RFBJ PROTEIN"/>
    <property type="match status" value="1"/>
</dbReference>
<keyword evidence="2" id="KW-0808">Transferase</keyword>
<evidence type="ECO:0000313" key="3">
    <source>
        <dbReference type="Proteomes" id="UP000274920"/>
    </source>
</evidence>
<dbReference type="SUPFAM" id="SSF53448">
    <property type="entry name" value="Nucleotide-diphospho-sugar transferases"/>
    <property type="match status" value="1"/>
</dbReference>
<dbReference type="GO" id="GO:0016740">
    <property type="term" value="F:transferase activity"/>
    <property type="evidence" value="ECO:0007669"/>
    <property type="project" value="UniProtKB-KW"/>
</dbReference>
<dbReference type="Pfam" id="PF00535">
    <property type="entry name" value="Glycos_transf_2"/>
    <property type="match status" value="1"/>
</dbReference>
<reference evidence="2" key="1">
    <citation type="submission" date="2018-10" db="EMBL/GenBank/DDBJ databases">
        <title>Schaedlerella arabinophila gen. nov. sp. nov., isolated from the mouse intestinal tract and comparative analysis with the genome of the closely related altered Schaedler flora strain ASF502.</title>
        <authorList>
            <person name="Miyake S."/>
            <person name="Soh M."/>
            <person name="Seedorf H."/>
        </authorList>
    </citation>
    <scope>NUCLEOTIDE SEQUENCE [LARGE SCALE GENOMIC DNA]</scope>
    <source>
        <strain evidence="2">DSM 106076</strain>
    </source>
</reference>
<gene>
    <name evidence="2" type="ORF">EBB54_01835</name>
</gene>
<accession>A0A426DBT3</accession>
<evidence type="ECO:0000313" key="2">
    <source>
        <dbReference type="EMBL" id="RRK30257.1"/>
    </source>
</evidence>
<dbReference type="EMBL" id="RHJS01000002">
    <property type="protein sequence ID" value="RRK30257.1"/>
    <property type="molecule type" value="Genomic_DNA"/>
</dbReference>
<organism evidence="2 3">
    <name type="scientific">Schaedlerella arabinosiphila</name>
    <dbReference type="NCBI Taxonomy" id="2044587"/>
    <lineage>
        <taxon>Bacteria</taxon>
        <taxon>Bacillati</taxon>
        <taxon>Bacillota</taxon>
        <taxon>Clostridia</taxon>
        <taxon>Lachnospirales</taxon>
        <taxon>Lachnospiraceae</taxon>
        <taxon>Schaedlerella</taxon>
    </lineage>
</organism>
<feature type="domain" description="Glycosyltransferase 2-like" evidence="1">
    <location>
        <begin position="9"/>
        <end position="174"/>
    </location>
</feature>
<dbReference type="InterPro" id="IPR001173">
    <property type="entry name" value="Glyco_trans_2-like"/>
</dbReference>
<name>A0A426DBT3_9FIRM</name>
<dbReference type="PANTHER" id="PTHR48090">
    <property type="entry name" value="UNDECAPRENYL-PHOSPHATE 4-DEOXY-4-FORMAMIDO-L-ARABINOSE TRANSFERASE-RELATED"/>
    <property type="match status" value="1"/>
</dbReference>
<dbReference type="Gene3D" id="3.90.550.10">
    <property type="entry name" value="Spore Coat Polysaccharide Biosynthesis Protein SpsA, Chain A"/>
    <property type="match status" value="1"/>
</dbReference>
<dbReference type="InterPro" id="IPR050256">
    <property type="entry name" value="Glycosyltransferase_2"/>
</dbReference>
<protein>
    <submittedName>
        <fullName evidence="2">Glycosyltransferase family 2 protein</fullName>
    </submittedName>
</protein>
<dbReference type="Proteomes" id="UP000274920">
    <property type="component" value="Unassembled WGS sequence"/>
</dbReference>
<comment type="caution">
    <text evidence="2">The sequence shown here is derived from an EMBL/GenBank/DDBJ whole genome shotgun (WGS) entry which is preliminary data.</text>
</comment>
<dbReference type="CDD" id="cd04179">
    <property type="entry name" value="DPM_DPG-synthase_like"/>
    <property type="match status" value="1"/>
</dbReference>
<keyword evidence="3" id="KW-1185">Reference proteome</keyword>
<evidence type="ECO:0000259" key="1">
    <source>
        <dbReference type="Pfam" id="PF00535"/>
    </source>
</evidence>